<evidence type="ECO:0000313" key="1">
    <source>
        <dbReference type="EMBL" id="BBZ39755.1"/>
    </source>
</evidence>
<dbReference type="EMBL" id="AP022613">
    <property type="protein sequence ID" value="BBZ39755.1"/>
    <property type="molecule type" value="Genomic_DNA"/>
</dbReference>
<dbReference type="AlphaFoldDB" id="A0A1X1T2B3"/>
<organism evidence="1 2">
    <name type="scientific">Mycobacterium conspicuum</name>
    <dbReference type="NCBI Taxonomy" id="44010"/>
    <lineage>
        <taxon>Bacteria</taxon>
        <taxon>Bacillati</taxon>
        <taxon>Actinomycetota</taxon>
        <taxon>Actinomycetes</taxon>
        <taxon>Mycobacteriales</taxon>
        <taxon>Mycobacteriaceae</taxon>
        <taxon>Mycobacterium</taxon>
    </lineage>
</organism>
<proteinExistence type="predicted"/>
<dbReference type="RefSeq" id="WP_085234560.1">
    <property type="nucleotide sequence ID" value="NZ_AP022613.1"/>
</dbReference>
<name>A0A1X1T2B3_9MYCO</name>
<reference evidence="1 2" key="1">
    <citation type="journal article" date="2019" name="Emerg. Microbes Infect.">
        <title>Comprehensive subspecies identification of 175 nontuberculous mycobacteria species based on 7547 genomic profiles.</title>
        <authorList>
            <person name="Matsumoto Y."/>
            <person name="Kinjo T."/>
            <person name="Motooka D."/>
            <person name="Nabeya D."/>
            <person name="Jung N."/>
            <person name="Uechi K."/>
            <person name="Horii T."/>
            <person name="Iida T."/>
            <person name="Fujita J."/>
            <person name="Nakamura S."/>
        </authorList>
    </citation>
    <scope>NUCLEOTIDE SEQUENCE [LARGE SCALE GENOMIC DNA]</scope>
    <source>
        <strain evidence="1 2">JCM 14738</strain>
    </source>
</reference>
<evidence type="ECO:0000313" key="2">
    <source>
        <dbReference type="Proteomes" id="UP000467385"/>
    </source>
</evidence>
<sequence length="223" mass="24908">MGLVFRLAELLILLLPLAGMAVAAVKAFGAVQRRAREPQAADDGATPIEPTAKPPNDQAAQWRSLRRVIEEHSRTDARWLEYELDFAKLLDFPLMTDMRDPLTIDFHKAKLRADLLRPAKAEDLLDDREAAAQYLAAVQDYATAFNIAEAEAKRKRRSDFSRADQQRIARAQSLLRVASDSAAAPQERQNAYDRARKELDGLIVFPAVTQASIERGISGQLEE</sequence>
<accession>A0A1X1T2B3</accession>
<dbReference type="Proteomes" id="UP000467385">
    <property type="component" value="Chromosome"/>
</dbReference>
<gene>
    <name evidence="1" type="ORF">MCNS_28180</name>
</gene>
<dbReference type="OrthoDB" id="4948465at2"/>
<keyword evidence="2" id="KW-1185">Reference proteome</keyword>
<dbReference type="STRING" id="44010.AWC00_20190"/>
<protein>
    <submittedName>
        <fullName evidence="1">Uncharacterized protein</fullName>
    </submittedName>
</protein>